<feature type="compositionally biased region" description="Acidic residues" evidence="15">
    <location>
        <begin position="936"/>
        <end position="948"/>
    </location>
</feature>
<evidence type="ECO:0000256" key="5">
    <source>
        <dbReference type="ARBA" id="ARBA00022763"/>
    </source>
</evidence>
<dbReference type="EMBL" id="CAMPGE010018943">
    <property type="protein sequence ID" value="CAI2377311.1"/>
    <property type="molecule type" value="Genomic_DNA"/>
</dbReference>
<dbReference type="InterPro" id="IPR014001">
    <property type="entry name" value="Helicase_ATP-bd"/>
</dbReference>
<dbReference type="AlphaFoldDB" id="A0AAD1XRE1"/>
<feature type="region of interest" description="Disordered" evidence="15">
    <location>
        <begin position="68"/>
        <end position="89"/>
    </location>
</feature>
<name>A0AAD1XRE1_EUPCR</name>
<evidence type="ECO:0000256" key="4">
    <source>
        <dbReference type="ARBA" id="ARBA00022741"/>
    </source>
</evidence>
<feature type="region of interest" description="Disordered" evidence="15">
    <location>
        <begin position="1030"/>
        <end position="1051"/>
    </location>
</feature>
<dbReference type="GO" id="GO:0005634">
    <property type="term" value="C:nucleus"/>
    <property type="evidence" value="ECO:0007669"/>
    <property type="project" value="UniProtKB-SubCell"/>
</dbReference>
<evidence type="ECO:0000259" key="16">
    <source>
        <dbReference type="PROSITE" id="PS51193"/>
    </source>
</evidence>
<keyword evidence="3" id="KW-0479">Metal-binding</keyword>
<sequence length="1051" mass="120774">MSKKVIDFLRNRRVSQSDCSSDGSSLPFVSDSEEKAVENRTNFYIKQSDPMVGKTGGKEGKKTFRLKPQKRTRANSKHKKSKKVKRRENDDFIESKTDISELDQDKIENRIVKVKSEYARGEISIEDFTVHFPFLTPYQSQRNIIDYVSKAVLNNLNALIESPTGTGKTLAILSAVCAIVKEDRRIYRQGHVKRPLSTVIYCTRTHSQISQVMKEIREKLPYQARAVPYASRQLLCIYDDVKDKYAGTALNHACKKVRSSIKKKIIAPSSTPSKSTGNIFDSTKRKGGVKTGDIEDIGKVTRCPFFPNNKKAKSEGILGQSSSKPKTNAAKTASDSFVKISKIIPWKSYAVEDYVKIGEIRRVCPYYLTRLRTNVADIVVMPYNYILDKSMRSMLNLPFRDSIVVFDEAHNIESVCEEMTCFELTINDLFICYQLLSGLCGVYQDKEAKEWSVDKNRLMNKAVDSKLLRLFVLKLIDVIESYNVLNNKNKIHVKGSDKNLHVFRMNEMFLLIANALAKLKGEKDLIRDRKHADLVKNFDVDNINKNFADNLTLIKKILETCILDLPDKSKILNKLFESLEKISSAYKISAEYEEDFFMFIIDEFEEKDKKNQRKLGFWCFNPAYAFREFVNEKPRSIILASGTLTPMNTFDNELQIDFPIKLENDHVISHSQAMVGIVNEGVDGSVFNFKYENRGNYTMLASVGKSLIALDPMISGGILVFFPSYNLLSKTVKLWKDSGDYKKFKRKLFIEPKSQAKFHATFDGYLSEIKKKKKALFLGVCRGKFAEGIDFTDDAARAVILVGIPYPQYYDPKVVLKREYMTAKKNRNLSDIGGQQWYTLQASRATNQAVGRVIRHAEDCGIVLLFDERFKQSTIQLSRWLKMRKKIYPKFDFLKEDVEAFFLSNKHLIDKSRNPPIKHHKRPQIEYEESTLPSIPEEEEPEDPPASEEADLKHVMTMLKKKADPESSRVITVDNFGKSAMRQDCDELLEEGYKRTNVQLDIDMDESSQQKHKRAIKEFKFCYAMNDKKPTKKKSSLLDRYKKNYSKPKKP</sequence>
<evidence type="ECO:0000256" key="12">
    <source>
        <dbReference type="ARBA" id="ARBA00023204"/>
    </source>
</evidence>
<evidence type="ECO:0000256" key="13">
    <source>
        <dbReference type="ARBA" id="ARBA00023235"/>
    </source>
</evidence>
<evidence type="ECO:0000256" key="2">
    <source>
        <dbReference type="ARBA" id="ARBA00022485"/>
    </source>
</evidence>
<reference evidence="17" key="1">
    <citation type="submission" date="2023-07" db="EMBL/GenBank/DDBJ databases">
        <authorList>
            <consortium name="AG Swart"/>
            <person name="Singh M."/>
            <person name="Singh A."/>
            <person name="Seah K."/>
            <person name="Emmerich C."/>
        </authorList>
    </citation>
    <scope>NUCLEOTIDE SEQUENCE</scope>
    <source>
        <strain evidence="17">DP1</strain>
    </source>
</reference>
<gene>
    <name evidence="17" type="ORF">ECRASSUSDP1_LOCUS18695</name>
</gene>
<dbReference type="GO" id="GO:0051539">
    <property type="term" value="F:4 iron, 4 sulfur cluster binding"/>
    <property type="evidence" value="ECO:0007669"/>
    <property type="project" value="UniProtKB-KW"/>
</dbReference>
<feature type="compositionally biased region" description="Basic residues" evidence="15">
    <location>
        <begin position="68"/>
        <end position="86"/>
    </location>
</feature>
<dbReference type="SMART" id="SM00491">
    <property type="entry name" value="HELICc2"/>
    <property type="match status" value="1"/>
</dbReference>
<dbReference type="SUPFAM" id="SSF52540">
    <property type="entry name" value="P-loop containing nucleoside triphosphate hydrolases"/>
    <property type="match status" value="1"/>
</dbReference>
<keyword evidence="8" id="KW-0067">ATP-binding</keyword>
<comment type="caution">
    <text evidence="17">The sequence shown here is derived from an EMBL/GenBank/DDBJ whole genome shotgun (WGS) entry which is preliminary data.</text>
</comment>
<keyword evidence="11" id="KW-0238">DNA-binding</keyword>
<evidence type="ECO:0000256" key="15">
    <source>
        <dbReference type="SAM" id="MobiDB-lite"/>
    </source>
</evidence>
<organism evidence="17 18">
    <name type="scientific">Euplotes crassus</name>
    <dbReference type="NCBI Taxonomy" id="5936"/>
    <lineage>
        <taxon>Eukaryota</taxon>
        <taxon>Sar</taxon>
        <taxon>Alveolata</taxon>
        <taxon>Ciliophora</taxon>
        <taxon>Intramacronucleata</taxon>
        <taxon>Spirotrichea</taxon>
        <taxon>Hypotrichia</taxon>
        <taxon>Euplotida</taxon>
        <taxon>Euplotidae</taxon>
        <taxon>Moneuplotes</taxon>
    </lineage>
</organism>
<dbReference type="Proteomes" id="UP001295684">
    <property type="component" value="Unassembled WGS sequence"/>
</dbReference>
<protein>
    <recommendedName>
        <fullName evidence="16">Helicase ATP-binding domain-containing protein</fullName>
    </recommendedName>
</protein>
<dbReference type="Gene3D" id="3.40.50.300">
    <property type="entry name" value="P-loop containing nucleotide triphosphate hydrolases"/>
    <property type="match status" value="2"/>
</dbReference>
<evidence type="ECO:0000256" key="1">
    <source>
        <dbReference type="ARBA" id="ARBA00004123"/>
    </source>
</evidence>
<keyword evidence="5" id="KW-0227">DNA damage</keyword>
<evidence type="ECO:0000256" key="7">
    <source>
        <dbReference type="ARBA" id="ARBA00022806"/>
    </source>
</evidence>
<dbReference type="SMART" id="SM00488">
    <property type="entry name" value="DEXDc2"/>
    <property type="match status" value="1"/>
</dbReference>
<dbReference type="PROSITE" id="PS00690">
    <property type="entry name" value="DEAH_ATP_HELICASE"/>
    <property type="match status" value="1"/>
</dbReference>
<dbReference type="GO" id="GO:0003678">
    <property type="term" value="F:DNA helicase activity"/>
    <property type="evidence" value="ECO:0007669"/>
    <property type="project" value="InterPro"/>
</dbReference>
<accession>A0AAD1XRE1</accession>
<dbReference type="NCBIfam" id="TIGR00604">
    <property type="entry name" value="rad3"/>
    <property type="match status" value="1"/>
</dbReference>
<keyword evidence="9" id="KW-0408">Iron</keyword>
<evidence type="ECO:0000256" key="14">
    <source>
        <dbReference type="ARBA" id="ARBA00023242"/>
    </source>
</evidence>
<proteinExistence type="predicted"/>
<keyword evidence="14" id="KW-0539">Nucleus</keyword>
<evidence type="ECO:0000256" key="6">
    <source>
        <dbReference type="ARBA" id="ARBA00022801"/>
    </source>
</evidence>
<dbReference type="InterPro" id="IPR006555">
    <property type="entry name" value="ATP-dep_Helicase_C"/>
</dbReference>
<dbReference type="Pfam" id="PF06733">
    <property type="entry name" value="DEAD_2"/>
    <property type="match status" value="1"/>
</dbReference>
<dbReference type="InterPro" id="IPR010614">
    <property type="entry name" value="RAD3-like_helicase_DEAD"/>
</dbReference>
<dbReference type="SMART" id="SM00487">
    <property type="entry name" value="DEXDc"/>
    <property type="match status" value="1"/>
</dbReference>
<feature type="domain" description="Helicase ATP-binding" evidence="16">
    <location>
        <begin position="127"/>
        <end position="470"/>
    </location>
</feature>
<keyword evidence="7" id="KW-0347">Helicase</keyword>
<dbReference type="InterPro" id="IPR014013">
    <property type="entry name" value="Helic_SF1/SF2_ATP-bd_DinG/Rad3"/>
</dbReference>
<evidence type="ECO:0000256" key="3">
    <source>
        <dbReference type="ARBA" id="ARBA00022723"/>
    </source>
</evidence>
<dbReference type="PROSITE" id="PS51193">
    <property type="entry name" value="HELICASE_ATP_BIND_2"/>
    <property type="match status" value="1"/>
</dbReference>
<feature type="region of interest" description="Disordered" evidence="15">
    <location>
        <begin position="912"/>
        <end position="948"/>
    </location>
</feature>
<keyword evidence="2" id="KW-0004">4Fe-4S</keyword>
<dbReference type="InterPro" id="IPR045028">
    <property type="entry name" value="DinG/Rad3-like"/>
</dbReference>
<dbReference type="InterPro" id="IPR027417">
    <property type="entry name" value="P-loop_NTPase"/>
</dbReference>
<keyword evidence="4" id="KW-0547">Nucleotide-binding</keyword>
<keyword evidence="6" id="KW-0378">Hydrolase</keyword>
<dbReference type="CDD" id="cd18788">
    <property type="entry name" value="SF2_C_XPD"/>
    <property type="match status" value="1"/>
</dbReference>
<dbReference type="PANTHER" id="PTHR11472">
    <property type="entry name" value="DNA REPAIR DEAD HELICASE RAD3/XP-D SUBFAMILY MEMBER"/>
    <property type="match status" value="1"/>
</dbReference>
<dbReference type="PANTHER" id="PTHR11472:SF34">
    <property type="entry name" value="REGULATOR OF TELOMERE ELONGATION HELICASE 1"/>
    <property type="match status" value="1"/>
</dbReference>
<keyword evidence="12" id="KW-0234">DNA repair</keyword>
<dbReference type="InterPro" id="IPR013020">
    <property type="entry name" value="Rad3/Chl1-like"/>
</dbReference>
<keyword evidence="18" id="KW-1185">Reference proteome</keyword>
<evidence type="ECO:0000313" key="17">
    <source>
        <dbReference type="EMBL" id="CAI2377311.1"/>
    </source>
</evidence>
<keyword evidence="13" id="KW-0413">Isomerase</keyword>
<dbReference type="InterPro" id="IPR002464">
    <property type="entry name" value="DNA/RNA_helicase_DEAH_CS"/>
</dbReference>
<dbReference type="GO" id="GO:0003677">
    <property type="term" value="F:DNA binding"/>
    <property type="evidence" value="ECO:0007669"/>
    <property type="project" value="UniProtKB-KW"/>
</dbReference>
<evidence type="ECO:0000256" key="8">
    <source>
        <dbReference type="ARBA" id="ARBA00022840"/>
    </source>
</evidence>
<evidence type="ECO:0000256" key="10">
    <source>
        <dbReference type="ARBA" id="ARBA00023014"/>
    </source>
</evidence>
<dbReference type="InterPro" id="IPR006554">
    <property type="entry name" value="Helicase-like_DEXD_c2"/>
</dbReference>
<evidence type="ECO:0000313" key="18">
    <source>
        <dbReference type="Proteomes" id="UP001295684"/>
    </source>
</evidence>
<evidence type="ECO:0000256" key="9">
    <source>
        <dbReference type="ARBA" id="ARBA00023004"/>
    </source>
</evidence>
<dbReference type="GO" id="GO:0005524">
    <property type="term" value="F:ATP binding"/>
    <property type="evidence" value="ECO:0007669"/>
    <property type="project" value="UniProtKB-KW"/>
</dbReference>
<evidence type="ECO:0000256" key="11">
    <source>
        <dbReference type="ARBA" id="ARBA00023125"/>
    </source>
</evidence>
<dbReference type="GO" id="GO:0006281">
    <property type="term" value="P:DNA repair"/>
    <property type="evidence" value="ECO:0007669"/>
    <property type="project" value="UniProtKB-KW"/>
</dbReference>
<comment type="subcellular location">
    <subcellularLocation>
        <location evidence="1">Nucleus</location>
    </subcellularLocation>
</comment>
<dbReference type="GO" id="GO:0016818">
    <property type="term" value="F:hydrolase activity, acting on acid anhydrides, in phosphorus-containing anhydrides"/>
    <property type="evidence" value="ECO:0007669"/>
    <property type="project" value="InterPro"/>
</dbReference>
<dbReference type="Pfam" id="PF13307">
    <property type="entry name" value="Helicase_C_2"/>
    <property type="match status" value="1"/>
</dbReference>
<keyword evidence="10" id="KW-0411">Iron-sulfur</keyword>
<dbReference type="GO" id="GO:0046872">
    <property type="term" value="F:metal ion binding"/>
    <property type="evidence" value="ECO:0007669"/>
    <property type="project" value="UniProtKB-KW"/>
</dbReference>